<accession>A0A1X2F1V7</accession>
<reference evidence="2 3" key="1">
    <citation type="submission" date="2016-01" db="EMBL/GenBank/DDBJ databases">
        <title>The new phylogeny of the genus Mycobacterium.</title>
        <authorList>
            <person name="Tarcisio F."/>
            <person name="Conor M."/>
            <person name="Antonella G."/>
            <person name="Elisabetta G."/>
            <person name="Giulia F.S."/>
            <person name="Sara T."/>
            <person name="Anna F."/>
            <person name="Clotilde B."/>
            <person name="Roberto B."/>
            <person name="Veronica D.S."/>
            <person name="Fabio R."/>
            <person name="Monica P."/>
            <person name="Olivier J."/>
            <person name="Enrico T."/>
            <person name="Nicola S."/>
        </authorList>
    </citation>
    <scope>NUCLEOTIDE SEQUENCE [LARGE SCALE GENOMIC DNA]</scope>
    <source>
        <strain evidence="2 3">ATCC 700010</strain>
    </source>
</reference>
<dbReference type="AlphaFoldDB" id="A0A1X2F1V7"/>
<proteinExistence type="predicted"/>
<sequence length="182" mass="19745">MGNGQEPVDQWLTPEQLREWASLMGLVVMLPARLDVQLSRDAGLNLFEYHVLVELSEAPERRRAMSELALYAHGSLSRLSHAVSRLEAAGWLQRHSRRGAGRRTEVELTNAGMAKLEQSAPGHVGEARRLVVDVLSDAELAGLGRAARRIIAAIDPAAAAILEPNGHHADSFVPAAGVEDRP</sequence>
<organism evidence="2 3">
    <name type="scientific">Mycolicibacterium wolinskyi</name>
    <dbReference type="NCBI Taxonomy" id="59750"/>
    <lineage>
        <taxon>Bacteria</taxon>
        <taxon>Bacillati</taxon>
        <taxon>Actinomycetota</taxon>
        <taxon>Actinomycetes</taxon>
        <taxon>Mycobacteriales</taxon>
        <taxon>Mycobacteriaceae</taxon>
        <taxon>Mycolicibacterium</taxon>
    </lineage>
</organism>
<dbReference type="GO" id="GO:0003700">
    <property type="term" value="F:DNA-binding transcription factor activity"/>
    <property type="evidence" value="ECO:0007669"/>
    <property type="project" value="InterPro"/>
</dbReference>
<dbReference type="InterPro" id="IPR036390">
    <property type="entry name" value="WH_DNA-bd_sf"/>
</dbReference>
<feature type="domain" description="HTH marR-type" evidence="1">
    <location>
        <begin position="20"/>
        <end position="152"/>
    </location>
</feature>
<dbReference type="Gene3D" id="1.10.10.10">
    <property type="entry name" value="Winged helix-like DNA-binding domain superfamily/Winged helix DNA-binding domain"/>
    <property type="match status" value="1"/>
</dbReference>
<dbReference type="EMBL" id="LQQA01000029">
    <property type="protein sequence ID" value="ORX12412.1"/>
    <property type="molecule type" value="Genomic_DNA"/>
</dbReference>
<evidence type="ECO:0000313" key="2">
    <source>
        <dbReference type="EMBL" id="ORX12412.1"/>
    </source>
</evidence>
<evidence type="ECO:0000313" key="3">
    <source>
        <dbReference type="Proteomes" id="UP000193964"/>
    </source>
</evidence>
<protein>
    <recommendedName>
        <fullName evidence="1">HTH marR-type domain-containing protein</fullName>
    </recommendedName>
</protein>
<comment type="caution">
    <text evidence="2">The sequence shown here is derived from an EMBL/GenBank/DDBJ whole genome shotgun (WGS) entry which is preliminary data.</text>
</comment>
<gene>
    <name evidence="2" type="ORF">AWC31_30965</name>
</gene>
<dbReference type="PROSITE" id="PS50995">
    <property type="entry name" value="HTH_MARR_2"/>
    <property type="match status" value="1"/>
</dbReference>
<dbReference type="Proteomes" id="UP000193964">
    <property type="component" value="Unassembled WGS sequence"/>
</dbReference>
<name>A0A1X2F1V7_9MYCO</name>
<dbReference type="InterPro" id="IPR000835">
    <property type="entry name" value="HTH_MarR-typ"/>
</dbReference>
<dbReference type="SMART" id="SM00347">
    <property type="entry name" value="HTH_MARR"/>
    <property type="match status" value="1"/>
</dbReference>
<dbReference type="InterPro" id="IPR036388">
    <property type="entry name" value="WH-like_DNA-bd_sf"/>
</dbReference>
<evidence type="ECO:0000259" key="1">
    <source>
        <dbReference type="PROSITE" id="PS50995"/>
    </source>
</evidence>
<dbReference type="SUPFAM" id="SSF46785">
    <property type="entry name" value="Winged helix' DNA-binding domain"/>
    <property type="match status" value="1"/>
</dbReference>
<dbReference type="OrthoDB" id="8635520at2"/>